<name>A0A017T9N1_9BACT</name>
<dbReference type="RefSeq" id="WP_044240953.1">
    <property type="nucleotide sequence ID" value="NZ_ASRX01000019.1"/>
</dbReference>
<gene>
    <name evidence="6" type="ORF">CAP_2437</name>
</gene>
<dbReference type="STRING" id="1192034.CAP_2437"/>
<dbReference type="GO" id="GO:0042597">
    <property type="term" value="C:periplasmic space"/>
    <property type="evidence" value="ECO:0007669"/>
    <property type="project" value="UniProtKB-SubCell"/>
</dbReference>
<organism evidence="6 7">
    <name type="scientific">Chondromyces apiculatus DSM 436</name>
    <dbReference type="NCBI Taxonomy" id="1192034"/>
    <lineage>
        <taxon>Bacteria</taxon>
        <taxon>Pseudomonadati</taxon>
        <taxon>Myxococcota</taxon>
        <taxon>Polyangia</taxon>
        <taxon>Polyangiales</taxon>
        <taxon>Polyangiaceae</taxon>
        <taxon>Chondromyces</taxon>
    </lineage>
</organism>
<dbReference type="InterPro" id="IPR006059">
    <property type="entry name" value="SBP"/>
</dbReference>
<dbReference type="Gene3D" id="3.40.190.10">
    <property type="entry name" value="Periplasmic binding protein-like II"/>
    <property type="match status" value="2"/>
</dbReference>
<evidence type="ECO:0000313" key="7">
    <source>
        <dbReference type="Proteomes" id="UP000019678"/>
    </source>
</evidence>
<dbReference type="PANTHER" id="PTHR30222">
    <property type="entry name" value="SPERMIDINE/PUTRESCINE-BINDING PERIPLASMIC PROTEIN"/>
    <property type="match status" value="1"/>
</dbReference>
<evidence type="ECO:0000256" key="4">
    <source>
        <dbReference type="ARBA" id="ARBA00022764"/>
    </source>
</evidence>
<dbReference type="OrthoDB" id="9769319at2"/>
<comment type="subcellular location">
    <subcellularLocation>
        <location evidence="1">Periplasm</location>
    </subcellularLocation>
</comment>
<keyword evidence="4" id="KW-0574">Periplasm</keyword>
<evidence type="ECO:0000256" key="5">
    <source>
        <dbReference type="PIRSR" id="PIRSR019574-1"/>
    </source>
</evidence>
<feature type="binding site" evidence="5">
    <location>
        <position position="104"/>
    </location>
    <ligand>
        <name>spermidine</name>
        <dbReference type="ChEBI" id="CHEBI:57834"/>
    </ligand>
</feature>
<sequence>MKRIGGLIYLLAIAIVAFLVGCKKDEPAAPAPGAGSAKAPAAAAVGKELNLFAWSEYIPEDVITGFTKETGVKVNYETYASNEEMLSKLLAGGTKYDLIQPSEYVIEALVKQNKLEALDHAKLTNLKNIVADLRDMPHDPGLKYSVPWMVGFVGIVVNTDKVKDPVKGFKDVFQDKYKGRIVALNDNREIVAWAMMTHGIDVNQMTPENLEKVKPTVEKWIKLVKVFDSDSPKTAMMNGDVDIGVVWSGEGAILANTDKKYAFVIPEEGARQYIDNLAIPKGAPNAEGAHLFINYILRPEVSKLVSDKFPYTNPNSEARKLLTPEQLKNPASYPEIKSKQTFRDIGKAASDLDKMVTDLKAAAN</sequence>
<reference evidence="6 7" key="1">
    <citation type="submission" date="2013-05" db="EMBL/GenBank/DDBJ databases">
        <title>Genome assembly of Chondromyces apiculatus DSM 436.</title>
        <authorList>
            <person name="Sharma G."/>
            <person name="Khatri I."/>
            <person name="Kaur C."/>
            <person name="Mayilraj S."/>
            <person name="Subramanian S."/>
        </authorList>
    </citation>
    <scope>NUCLEOTIDE SEQUENCE [LARGE SCALE GENOMIC DNA]</scope>
    <source>
        <strain evidence="6 7">DSM 436</strain>
    </source>
</reference>
<dbReference type="GO" id="GO:0019808">
    <property type="term" value="F:polyamine binding"/>
    <property type="evidence" value="ECO:0007669"/>
    <property type="project" value="InterPro"/>
</dbReference>
<dbReference type="PANTHER" id="PTHR30222:SF17">
    <property type="entry name" value="SPERMIDINE_PUTRESCINE-BINDING PERIPLASMIC PROTEIN"/>
    <property type="match status" value="1"/>
</dbReference>
<dbReference type="PRINTS" id="PR00909">
    <property type="entry name" value="SPERMDNBNDNG"/>
</dbReference>
<feature type="binding site" evidence="5">
    <location>
        <begin position="186"/>
        <end position="189"/>
    </location>
    <ligand>
        <name>spermidine</name>
        <dbReference type="ChEBI" id="CHEBI:57834"/>
    </ligand>
</feature>
<dbReference type="SUPFAM" id="SSF53850">
    <property type="entry name" value="Periplasmic binding protein-like II"/>
    <property type="match status" value="1"/>
</dbReference>
<dbReference type="eggNOG" id="COG0687">
    <property type="taxonomic scope" value="Bacteria"/>
</dbReference>
<dbReference type="Pfam" id="PF13416">
    <property type="entry name" value="SBP_bac_8"/>
    <property type="match status" value="1"/>
</dbReference>
<dbReference type="EMBL" id="ASRX01000019">
    <property type="protein sequence ID" value="EYF05978.1"/>
    <property type="molecule type" value="Genomic_DNA"/>
</dbReference>
<keyword evidence="7" id="KW-1185">Reference proteome</keyword>
<evidence type="ECO:0000313" key="6">
    <source>
        <dbReference type="EMBL" id="EYF05978.1"/>
    </source>
</evidence>
<dbReference type="Proteomes" id="UP000019678">
    <property type="component" value="Unassembled WGS sequence"/>
</dbReference>
<proteinExistence type="predicted"/>
<evidence type="ECO:0000256" key="3">
    <source>
        <dbReference type="ARBA" id="ARBA00022729"/>
    </source>
</evidence>
<dbReference type="AlphaFoldDB" id="A0A017T9N1"/>
<comment type="caution">
    <text evidence="6">The sequence shown here is derived from an EMBL/GenBank/DDBJ whole genome shotgun (WGS) entry which is preliminary data.</text>
</comment>
<accession>A0A017T9N1</accession>
<dbReference type="PIRSF" id="PIRSF019574">
    <property type="entry name" value="Periplasmic_polyamine_BP"/>
    <property type="match status" value="1"/>
</dbReference>
<evidence type="ECO:0000256" key="1">
    <source>
        <dbReference type="ARBA" id="ARBA00004418"/>
    </source>
</evidence>
<evidence type="ECO:0000256" key="2">
    <source>
        <dbReference type="ARBA" id="ARBA00022448"/>
    </source>
</evidence>
<dbReference type="PROSITE" id="PS51257">
    <property type="entry name" value="PROKAR_LIPOPROTEIN"/>
    <property type="match status" value="1"/>
</dbReference>
<dbReference type="CDD" id="cd13590">
    <property type="entry name" value="PBP2_PotD_PotF_like"/>
    <property type="match status" value="1"/>
</dbReference>
<keyword evidence="3" id="KW-0732">Signal</keyword>
<keyword evidence="2" id="KW-0813">Transport</keyword>
<dbReference type="GO" id="GO:0015846">
    <property type="term" value="P:polyamine transport"/>
    <property type="evidence" value="ECO:0007669"/>
    <property type="project" value="InterPro"/>
</dbReference>
<protein>
    <submittedName>
        <fullName evidence="6">ABC transporter, periplasmic spermidine putrescine-binding protein PotD</fullName>
    </submittedName>
</protein>
<feature type="binding site" evidence="5">
    <location>
        <position position="56"/>
    </location>
    <ligand>
        <name>spermidine</name>
        <dbReference type="ChEBI" id="CHEBI:57834"/>
    </ligand>
</feature>
<dbReference type="InterPro" id="IPR001188">
    <property type="entry name" value="Sperm_putr-bd"/>
</dbReference>